<reference evidence="3 4" key="1">
    <citation type="submission" date="2024-01" db="EMBL/GenBank/DDBJ databases">
        <authorList>
            <person name="Allen C."/>
            <person name="Tagirdzhanova G."/>
        </authorList>
    </citation>
    <scope>NUCLEOTIDE SEQUENCE [LARGE SCALE GENOMIC DNA]</scope>
</reference>
<feature type="compositionally biased region" description="Basic and acidic residues" evidence="1">
    <location>
        <begin position="77"/>
        <end position="100"/>
    </location>
</feature>
<feature type="region of interest" description="Disordered" evidence="1">
    <location>
        <begin position="311"/>
        <end position="417"/>
    </location>
</feature>
<name>A0ABP0ANS3_9PEZI</name>
<feature type="compositionally biased region" description="Basic and acidic residues" evidence="1">
    <location>
        <begin position="1"/>
        <end position="10"/>
    </location>
</feature>
<evidence type="ECO:0000313" key="4">
    <source>
        <dbReference type="Proteomes" id="UP001642482"/>
    </source>
</evidence>
<gene>
    <name evidence="3" type="ORF">SEUCBS140593_000306</name>
</gene>
<sequence length="429" mass="49158">MSADVTEHSTSEALPSNAPFLPGNEEMHISPYPPKRTFPKEKRSEMALDYDEPAAKRSRRDSSQVSRRSRSPQPRSPKRDKPMYRERSRSRSRSRSDSRSQSRSSRSHSRHSRERYHQYSRSPEKNRSRRGSSIRERDGPRRDSRDSTPPFQRRRSSGGRGGGTRGPEPRDIRRKADISQEERKRGQRLFGGLFSNLGQPAGRGRPGLGASDARDGRMPIDRRHDRSLQTEEDRQKVAERLAKFDRMRKIEQVKLDEMKMKTMHVNELVIAQSLCTTTKPVLYYRPRNLTEVQEQIIEDQVRSAKRRIEQEKNDFEKQKQTRLAALGVQYTPKTAAPEAPGPDASEDAVNTDRPKQPSNENKDEQEDTDMAPPSPQPNADAMVDEPAGNIQAEETRSSLPVVEDRAGHDLRDDKDKGIMVEHEEDTVIY</sequence>
<proteinExistence type="predicted"/>
<protein>
    <recommendedName>
        <fullName evidence="2">Pinin/SDK/MemA protein domain-containing protein</fullName>
    </recommendedName>
</protein>
<evidence type="ECO:0000259" key="2">
    <source>
        <dbReference type="Pfam" id="PF04696"/>
    </source>
</evidence>
<evidence type="ECO:0000256" key="1">
    <source>
        <dbReference type="SAM" id="MobiDB-lite"/>
    </source>
</evidence>
<organism evidence="3 4">
    <name type="scientific">Sporothrix eucalyptigena</name>
    <dbReference type="NCBI Taxonomy" id="1812306"/>
    <lineage>
        <taxon>Eukaryota</taxon>
        <taxon>Fungi</taxon>
        <taxon>Dikarya</taxon>
        <taxon>Ascomycota</taxon>
        <taxon>Pezizomycotina</taxon>
        <taxon>Sordariomycetes</taxon>
        <taxon>Sordariomycetidae</taxon>
        <taxon>Ophiostomatales</taxon>
        <taxon>Ophiostomataceae</taxon>
        <taxon>Sporothrix</taxon>
    </lineage>
</organism>
<dbReference type="Proteomes" id="UP001642482">
    <property type="component" value="Unassembled WGS sequence"/>
</dbReference>
<accession>A0ABP0ANS3</accession>
<dbReference type="Pfam" id="PF04696">
    <property type="entry name" value="Pinin_SDK_memA"/>
    <property type="match status" value="1"/>
</dbReference>
<feature type="compositionally biased region" description="Basic and acidic residues" evidence="1">
    <location>
        <begin position="133"/>
        <end position="146"/>
    </location>
</feature>
<dbReference type="EMBL" id="CAWUHD010000002">
    <property type="protein sequence ID" value="CAK7208883.1"/>
    <property type="molecule type" value="Genomic_DNA"/>
</dbReference>
<feature type="domain" description="Pinin/SDK/MemA protein" evidence="2">
    <location>
        <begin position="180"/>
        <end position="301"/>
    </location>
</feature>
<keyword evidence="4" id="KW-1185">Reference proteome</keyword>
<feature type="compositionally biased region" description="Basic and acidic residues" evidence="1">
    <location>
        <begin position="167"/>
        <end position="184"/>
    </location>
</feature>
<evidence type="ECO:0000313" key="3">
    <source>
        <dbReference type="EMBL" id="CAK7208883.1"/>
    </source>
</evidence>
<dbReference type="InterPro" id="IPR006786">
    <property type="entry name" value="Pinin_SDK_MemA"/>
</dbReference>
<comment type="caution">
    <text evidence="3">The sequence shown here is derived from an EMBL/GenBank/DDBJ whole genome shotgun (WGS) entry which is preliminary data.</text>
</comment>
<feature type="compositionally biased region" description="Basic residues" evidence="1">
    <location>
        <begin position="105"/>
        <end position="114"/>
    </location>
</feature>
<feature type="compositionally biased region" description="Basic and acidic residues" evidence="1">
    <location>
        <begin position="212"/>
        <end position="233"/>
    </location>
</feature>
<feature type="region of interest" description="Disordered" evidence="1">
    <location>
        <begin position="1"/>
        <end position="233"/>
    </location>
</feature>
<feature type="compositionally biased region" description="Basic and acidic residues" evidence="1">
    <location>
        <begin position="402"/>
        <end position="417"/>
    </location>
</feature>